<organism evidence="1 2">
    <name type="scientific">Secundilactobacillus collinoides DSM 20515 = JCM 1123</name>
    <dbReference type="NCBI Taxonomy" id="1423733"/>
    <lineage>
        <taxon>Bacteria</taxon>
        <taxon>Bacillati</taxon>
        <taxon>Bacillota</taxon>
        <taxon>Bacilli</taxon>
        <taxon>Lactobacillales</taxon>
        <taxon>Lactobacillaceae</taxon>
        <taxon>Secundilactobacillus</taxon>
    </lineage>
</organism>
<name>A0A0R2B9U4_SECCO</name>
<gene>
    <name evidence="1" type="ORF">FC82_GL001719</name>
</gene>
<accession>A0A0R2B9U4</accession>
<proteinExistence type="predicted"/>
<evidence type="ECO:0000313" key="2">
    <source>
        <dbReference type="Proteomes" id="UP000051845"/>
    </source>
</evidence>
<reference evidence="1 2" key="1">
    <citation type="journal article" date="2015" name="Genome Announc.">
        <title>Expanding the biotechnology potential of lactobacilli through comparative genomics of 213 strains and associated genera.</title>
        <authorList>
            <person name="Sun Z."/>
            <person name="Harris H.M."/>
            <person name="McCann A."/>
            <person name="Guo C."/>
            <person name="Argimon S."/>
            <person name="Zhang W."/>
            <person name="Yang X."/>
            <person name="Jeffery I.B."/>
            <person name="Cooney J.C."/>
            <person name="Kagawa T.F."/>
            <person name="Liu W."/>
            <person name="Song Y."/>
            <person name="Salvetti E."/>
            <person name="Wrobel A."/>
            <person name="Rasinkangas P."/>
            <person name="Parkhill J."/>
            <person name="Rea M.C."/>
            <person name="O'Sullivan O."/>
            <person name="Ritari J."/>
            <person name="Douillard F.P."/>
            <person name="Paul Ross R."/>
            <person name="Yang R."/>
            <person name="Briner A.E."/>
            <person name="Felis G.E."/>
            <person name="de Vos W.M."/>
            <person name="Barrangou R."/>
            <person name="Klaenhammer T.R."/>
            <person name="Caufield P.W."/>
            <person name="Cui Y."/>
            <person name="Zhang H."/>
            <person name="O'Toole P.W."/>
        </authorList>
    </citation>
    <scope>NUCLEOTIDE SEQUENCE [LARGE SCALE GENOMIC DNA]</scope>
    <source>
        <strain evidence="1 2">DSM 20515</strain>
    </source>
</reference>
<sequence>MNQDNTTLSKAEIIAILQGSEFIIYLHNGEKRLGHIIDAGKFYERTVKYFPDRFKDCTNIPQVMAEASLGFEGALNLTGEDGGVELD</sequence>
<dbReference type="AlphaFoldDB" id="A0A0R2B9U4"/>
<dbReference type="EMBL" id="AYYR01000031">
    <property type="protein sequence ID" value="KRM76271.1"/>
    <property type="molecule type" value="Genomic_DNA"/>
</dbReference>
<evidence type="ECO:0000313" key="1">
    <source>
        <dbReference type="EMBL" id="KRM76271.1"/>
    </source>
</evidence>
<dbReference type="PATRIC" id="fig|1423733.4.peg.1809"/>
<dbReference type="Proteomes" id="UP000051845">
    <property type="component" value="Unassembled WGS sequence"/>
</dbReference>
<comment type="caution">
    <text evidence="1">The sequence shown here is derived from an EMBL/GenBank/DDBJ whole genome shotgun (WGS) entry which is preliminary data.</text>
</comment>
<dbReference type="RefSeq" id="WP_056996544.1">
    <property type="nucleotide sequence ID" value="NZ_AYYR01000031.1"/>
</dbReference>
<protein>
    <submittedName>
        <fullName evidence="1">Uncharacterized protein</fullName>
    </submittedName>
</protein>